<dbReference type="RefSeq" id="WP_068266936.1">
    <property type="nucleotide sequence ID" value="NZ_LWSK01000140.1"/>
</dbReference>
<name>A0A5B1CRK2_9BACT</name>
<evidence type="ECO:0000313" key="2">
    <source>
        <dbReference type="Proteomes" id="UP000322699"/>
    </source>
</evidence>
<gene>
    <name evidence="1" type="ORF">LF1_51720</name>
</gene>
<dbReference type="AlphaFoldDB" id="A0A5B1CRK2"/>
<reference evidence="1 2" key="1">
    <citation type="submission" date="2019-08" db="EMBL/GenBank/DDBJ databases">
        <title>Deep-cultivation of Planctomycetes and their phenomic and genomic characterization uncovers novel biology.</title>
        <authorList>
            <person name="Wiegand S."/>
            <person name="Jogler M."/>
            <person name="Boedeker C."/>
            <person name="Pinto D."/>
            <person name="Vollmers J."/>
            <person name="Rivas-Marin E."/>
            <person name="Kohn T."/>
            <person name="Peeters S.H."/>
            <person name="Heuer A."/>
            <person name="Rast P."/>
            <person name="Oberbeckmann S."/>
            <person name="Bunk B."/>
            <person name="Jeske O."/>
            <person name="Meyerdierks A."/>
            <person name="Storesund J.E."/>
            <person name="Kallscheuer N."/>
            <person name="Luecker S."/>
            <person name="Lage O.M."/>
            <person name="Pohl T."/>
            <person name="Merkel B.J."/>
            <person name="Hornburger P."/>
            <person name="Mueller R.-W."/>
            <person name="Bruemmer F."/>
            <person name="Labrenz M."/>
            <person name="Spormann A.M."/>
            <person name="Op Den Camp H."/>
            <person name="Overmann J."/>
            <person name="Amann R."/>
            <person name="Jetten M.S.M."/>
            <person name="Mascher T."/>
            <person name="Medema M.H."/>
            <person name="Devos D.P."/>
            <person name="Kaster A.-K."/>
            <person name="Ovreas L."/>
            <person name="Rohde M."/>
            <person name="Galperin M.Y."/>
            <person name="Jogler C."/>
        </authorList>
    </citation>
    <scope>NUCLEOTIDE SEQUENCE [LARGE SCALE GENOMIC DNA]</scope>
    <source>
        <strain evidence="1 2">LF1</strain>
    </source>
</reference>
<accession>A0A5B1CRK2</accession>
<sequence>MRSVGADFVPVGDIYPVGSVAKSGWQGKFLQAALNREPEDRRWLLPRSASGTSALFEHWKLGVR</sequence>
<evidence type="ECO:0000313" key="1">
    <source>
        <dbReference type="EMBL" id="KAA1262605.1"/>
    </source>
</evidence>
<dbReference type="EMBL" id="VRLW01000001">
    <property type="protein sequence ID" value="KAA1262605.1"/>
    <property type="molecule type" value="Genomic_DNA"/>
</dbReference>
<dbReference type="Proteomes" id="UP000322699">
    <property type="component" value="Unassembled WGS sequence"/>
</dbReference>
<organism evidence="1 2">
    <name type="scientific">Rubripirellula obstinata</name>
    <dbReference type="NCBI Taxonomy" id="406547"/>
    <lineage>
        <taxon>Bacteria</taxon>
        <taxon>Pseudomonadati</taxon>
        <taxon>Planctomycetota</taxon>
        <taxon>Planctomycetia</taxon>
        <taxon>Pirellulales</taxon>
        <taxon>Pirellulaceae</taxon>
        <taxon>Rubripirellula</taxon>
    </lineage>
</organism>
<keyword evidence="2" id="KW-1185">Reference proteome</keyword>
<comment type="caution">
    <text evidence="1">The sequence shown here is derived from an EMBL/GenBank/DDBJ whole genome shotgun (WGS) entry which is preliminary data.</text>
</comment>
<proteinExistence type="predicted"/>
<protein>
    <submittedName>
        <fullName evidence="1">Uncharacterized protein</fullName>
    </submittedName>
</protein>